<organism evidence="1 2">
    <name type="scientific">Symbiodinium pilosum</name>
    <name type="common">Dinoflagellate</name>
    <dbReference type="NCBI Taxonomy" id="2952"/>
    <lineage>
        <taxon>Eukaryota</taxon>
        <taxon>Sar</taxon>
        <taxon>Alveolata</taxon>
        <taxon>Dinophyceae</taxon>
        <taxon>Suessiales</taxon>
        <taxon>Symbiodiniaceae</taxon>
        <taxon>Symbiodinium</taxon>
    </lineage>
</organism>
<evidence type="ECO:0000313" key="1">
    <source>
        <dbReference type="EMBL" id="CAE7214127.1"/>
    </source>
</evidence>
<accession>A0A812JUR0</accession>
<dbReference type="OrthoDB" id="445005at2759"/>
<gene>
    <name evidence="1" type="ORF">SPIL2461_LOCUS2483</name>
</gene>
<proteinExistence type="predicted"/>
<name>A0A812JUR0_SYMPI</name>
<keyword evidence="2" id="KW-1185">Reference proteome</keyword>
<dbReference type="EMBL" id="CAJNIZ010002750">
    <property type="protein sequence ID" value="CAE7214127.1"/>
    <property type="molecule type" value="Genomic_DNA"/>
</dbReference>
<reference evidence="1" key="1">
    <citation type="submission" date="2021-02" db="EMBL/GenBank/DDBJ databases">
        <authorList>
            <person name="Dougan E. K."/>
            <person name="Rhodes N."/>
            <person name="Thang M."/>
            <person name="Chan C."/>
        </authorList>
    </citation>
    <scope>NUCLEOTIDE SEQUENCE</scope>
</reference>
<comment type="caution">
    <text evidence="1">The sequence shown here is derived from an EMBL/GenBank/DDBJ whole genome shotgun (WGS) entry which is preliminary data.</text>
</comment>
<dbReference type="AlphaFoldDB" id="A0A812JUR0"/>
<sequence length="195" mass="21585">MALLLAVWEACRLQLSVHEKNKTDPKLGVPARLVQTKGRALMKAAVETSHGALSDAGVPSKSLLGQKLEQVEDNSPQAEDLRDVTSVEDAATEAYSAVIDPVSAVLRIKPGKTMTTPPCNPEVLRMRHRRIGLAWEMVRSKHGRRSWLPERCTDAFQKLSDHVLRDKVAGFQAADGRFPTWSAVLVYEAELRKHA</sequence>
<evidence type="ECO:0000313" key="2">
    <source>
        <dbReference type="Proteomes" id="UP000649617"/>
    </source>
</evidence>
<protein>
    <submittedName>
        <fullName evidence="1">Uncharacterized protein</fullName>
    </submittedName>
</protein>
<dbReference type="Proteomes" id="UP000649617">
    <property type="component" value="Unassembled WGS sequence"/>
</dbReference>